<dbReference type="AlphaFoldDB" id="A0A6H5IKG0"/>
<dbReference type="EMBL" id="CADCXV010000804">
    <property type="protein sequence ID" value="CAB0035925.1"/>
    <property type="molecule type" value="Genomic_DNA"/>
</dbReference>
<keyword evidence="3" id="KW-1185">Reference proteome</keyword>
<evidence type="ECO:0000313" key="3">
    <source>
        <dbReference type="Proteomes" id="UP000479190"/>
    </source>
</evidence>
<reference evidence="2 3" key="1">
    <citation type="submission" date="2020-02" db="EMBL/GenBank/DDBJ databases">
        <authorList>
            <person name="Ferguson B K."/>
        </authorList>
    </citation>
    <scope>NUCLEOTIDE SEQUENCE [LARGE SCALE GENOMIC DNA]</scope>
</reference>
<dbReference type="Proteomes" id="UP000479190">
    <property type="component" value="Unassembled WGS sequence"/>
</dbReference>
<protein>
    <submittedName>
        <fullName evidence="2">Uncharacterized protein</fullName>
    </submittedName>
</protein>
<sequence length="147" mass="17133">IRATIDPRSTLCIAFTYGLLGTKSLQECRNMCNNLAQINEIAREKLVAAKRSSKKNYLTKRLMRSTLRWATAYGYYAARRREREREEELRRLEREREEARIQAQHTQSIESTESAEGERTAITKKATSSSYTYSTHVSTYSYEHVIK</sequence>
<evidence type="ECO:0000256" key="1">
    <source>
        <dbReference type="SAM" id="MobiDB-lite"/>
    </source>
</evidence>
<name>A0A6H5IKG0_9HYME</name>
<gene>
    <name evidence="2" type="ORF">TBRA_LOCUS7808</name>
</gene>
<organism evidence="2 3">
    <name type="scientific">Trichogramma brassicae</name>
    <dbReference type="NCBI Taxonomy" id="86971"/>
    <lineage>
        <taxon>Eukaryota</taxon>
        <taxon>Metazoa</taxon>
        <taxon>Ecdysozoa</taxon>
        <taxon>Arthropoda</taxon>
        <taxon>Hexapoda</taxon>
        <taxon>Insecta</taxon>
        <taxon>Pterygota</taxon>
        <taxon>Neoptera</taxon>
        <taxon>Endopterygota</taxon>
        <taxon>Hymenoptera</taxon>
        <taxon>Apocrita</taxon>
        <taxon>Proctotrupomorpha</taxon>
        <taxon>Chalcidoidea</taxon>
        <taxon>Trichogrammatidae</taxon>
        <taxon>Trichogramma</taxon>
    </lineage>
</organism>
<feature type="region of interest" description="Disordered" evidence="1">
    <location>
        <begin position="96"/>
        <end position="120"/>
    </location>
</feature>
<proteinExistence type="predicted"/>
<feature type="compositionally biased region" description="Polar residues" evidence="1">
    <location>
        <begin position="103"/>
        <end position="114"/>
    </location>
</feature>
<accession>A0A6H5IKG0</accession>
<evidence type="ECO:0000313" key="2">
    <source>
        <dbReference type="EMBL" id="CAB0035925.1"/>
    </source>
</evidence>
<feature type="non-terminal residue" evidence="2">
    <location>
        <position position="1"/>
    </location>
</feature>